<dbReference type="InterPro" id="IPR015260">
    <property type="entry name" value="Syntaxin-6/10/61_N"/>
</dbReference>
<protein>
    <recommendedName>
        <fullName evidence="4">t-SNARE coiled-coil homology domain-containing protein</fullName>
    </recommendedName>
</protein>
<reference evidence="5 6" key="1">
    <citation type="journal article" date="2020" name="Elife">
        <title>Loss of centromere function drives karyotype evolution in closely related Malassezia species.</title>
        <authorList>
            <person name="Sankaranarayanan S.R."/>
            <person name="Ianiri G."/>
            <person name="Coelho M.A."/>
            <person name="Reza M.H."/>
            <person name="Thimmappa B.C."/>
            <person name="Ganguly P."/>
            <person name="Vadnala R.N."/>
            <person name="Sun S."/>
            <person name="Siddharthan R."/>
            <person name="Tellgren-Roth C."/>
            <person name="Dawson T.L."/>
            <person name="Heitman J."/>
            <person name="Sanyal K."/>
        </authorList>
    </citation>
    <scope>NUCLEOTIDE SEQUENCE [LARGE SCALE GENOMIC DNA]</scope>
    <source>
        <strain evidence="5">CBS14141</strain>
    </source>
</reference>
<accession>A0ABY8ESC7</accession>
<dbReference type="Gene3D" id="1.20.58.90">
    <property type="match status" value="1"/>
</dbReference>
<keyword evidence="2" id="KW-0653">Protein transport</keyword>
<evidence type="ECO:0000313" key="6">
    <source>
        <dbReference type="Proteomes" id="UP000818624"/>
    </source>
</evidence>
<dbReference type="InterPro" id="IPR000727">
    <property type="entry name" value="T_SNARE_dom"/>
</dbReference>
<dbReference type="InterPro" id="IPR010989">
    <property type="entry name" value="SNARE"/>
</dbReference>
<sequence>MRDSYEGLAQDIQSSFHAARTLRDAFQRDGSTRAEFSETLTSLRQDLAELRQTVHVVEQGGASRFGVSPAELERRKAFVQTSERELSRLERALHSDAGAADARPTTSLAWEQEQQLLLLANQDRALNQIGSSLTTLRSQAELIGTEADEHAVMLHDLDTDVDRAQTQLQAAVKRMDRFLVHADARLNGWCVWILIAVRARTLTLPVAVSLAARRASLVV</sequence>
<evidence type="ECO:0000256" key="3">
    <source>
        <dbReference type="ARBA" id="ARBA00023034"/>
    </source>
</evidence>
<dbReference type="Proteomes" id="UP000818624">
    <property type="component" value="Chromosome 3"/>
</dbReference>
<keyword evidence="3" id="KW-0333">Golgi apparatus</keyword>
<dbReference type="EMBL" id="CP046236">
    <property type="protein sequence ID" value="WFD48389.1"/>
    <property type="molecule type" value="Genomic_DNA"/>
</dbReference>
<dbReference type="SUPFAM" id="SSF58038">
    <property type="entry name" value="SNARE fusion complex"/>
    <property type="match status" value="1"/>
</dbReference>
<proteinExistence type="predicted"/>
<dbReference type="Gene3D" id="1.20.5.110">
    <property type="match status" value="1"/>
</dbReference>
<evidence type="ECO:0000256" key="2">
    <source>
        <dbReference type="ARBA" id="ARBA00022927"/>
    </source>
</evidence>
<evidence type="ECO:0000256" key="1">
    <source>
        <dbReference type="ARBA" id="ARBA00004409"/>
    </source>
</evidence>
<feature type="domain" description="T-SNARE coiled-coil homology" evidence="4">
    <location>
        <begin position="116"/>
        <end position="178"/>
    </location>
</feature>
<comment type="subcellular location">
    <subcellularLocation>
        <location evidence="1">Golgi apparatus membrane</location>
        <topology evidence="1">Single-pass type IV membrane protein</topology>
    </subcellularLocation>
</comment>
<gene>
    <name evidence="5" type="ORF">GLX27_003059</name>
</gene>
<evidence type="ECO:0000259" key="4">
    <source>
        <dbReference type="PROSITE" id="PS50192"/>
    </source>
</evidence>
<dbReference type="SUPFAM" id="SSF47661">
    <property type="entry name" value="t-snare proteins"/>
    <property type="match status" value="1"/>
</dbReference>
<dbReference type="PROSITE" id="PS50192">
    <property type="entry name" value="T_SNARE"/>
    <property type="match status" value="1"/>
</dbReference>
<dbReference type="CDD" id="cd15851">
    <property type="entry name" value="SNARE_Syntaxin6"/>
    <property type="match status" value="1"/>
</dbReference>
<keyword evidence="6" id="KW-1185">Reference proteome</keyword>
<organism evidence="5 6">
    <name type="scientific">Malassezia furfur</name>
    <name type="common">Pityriasis versicolor infection agent</name>
    <name type="synonym">Pityrosporum furfur</name>
    <dbReference type="NCBI Taxonomy" id="55194"/>
    <lineage>
        <taxon>Eukaryota</taxon>
        <taxon>Fungi</taxon>
        <taxon>Dikarya</taxon>
        <taxon>Basidiomycota</taxon>
        <taxon>Ustilaginomycotina</taxon>
        <taxon>Malasseziomycetes</taxon>
        <taxon>Malasseziales</taxon>
        <taxon>Malasseziaceae</taxon>
        <taxon>Malassezia</taxon>
    </lineage>
</organism>
<keyword evidence="2" id="KW-0813">Transport</keyword>
<evidence type="ECO:0000313" key="5">
    <source>
        <dbReference type="EMBL" id="WFD48389.1"/>
    </source>
</evidence>
<dbReference type="Pfam" id="PF09177">
    <property type="entry name" value="STX6_10_61_N"/>
    <property type="match status" value="1"/>
</dbReference>
<name>A0ABY8ESC7_MALFU</name>
<dbReference type="SMART" id="SM00397">
    <property type="entry name" value="t_SNARE"/>
    <property type="match status" value="1"/>
</dbReference>